<feature type="binding site" evidence="9">
    <location>
        <position position="184"/>
    </location>
    <ligand>
        <name>Mg(2+)</name>
        <dbReference type="ChEBI" id="CHEBI:18420"/>
    </ligand>
</feature>
<evidence type="ECO:0000256" key="9">
    <source>
        <dbReference type="PIRSR" id="PIRSR601019-2"/>
    </source>
</evidence>
<name>A0A8J4PTL3_9MYCE</name>
<evidence type="ECO:0000313" key="11">
    <source>
        <dbReference type="Proteomes" id="UP000695562"/>
    </source>
</evidence>
<feature type="binding site" evidence="9">
    <location>
        <position position="50"/>
    </location>
    <ligand>
        <name>Mg(2+)</name>
        <dbReference type="ChEBI" id="CHEBI:18420"/>
    </ligand>
</feature>
<accession>A0A8J4PTL3</accession>
<protein>
    <submittedName>
        <fullName evidence="10">Uncharacterized protein</fullName>
    </submittedName>
</protein>
<feature type="binding site" evidence="8">
    <location>
        <position position="328"/>
    </location>
    <ligand>
        <name>GTP</name>
        <dbReference type="ChEBI" id="CHEBI:37565"/>
    </ligand>
</feature>
<reference evidence="10" key="1">
    <citation type="submission" date="2020-01" db="EMBL/GenBank/DDBJ databases">
        <title>Development of genomics and gene disruption for Polysphondylium violaceum indicates a role for the polyketide synthase stlB in stalk morphogenesis.</title>
        <authorList>
            <person name="Narita B."/>
            <person name="Kawabe Y."/>
            <person name="Kin K."/>
            <person name="Saito T."/>
            <person name="Gibbs R."/>
            <person name="Kuspa A."/>
            <person name="Muzny D."/>
            <person name="Queller D."/>
            <person name="Richards S."/>
            <person name="Strassman J."/>
            <person name="Sucgang R."/>
            <person name="Worley K."/>
            <person name="Schaap P."/>
        </authorList>
    </citation>
    <scope>NUCLEOTIDE SEQUENCE</scope>
    <source>
        <strain evidence="10">QSvi11</strain>
    </source>
</reference>
<keyword evidence="11" id="KW-1185">Reference proteome</keyword>
<evidence type="ECO:0000256" key="1">
    <source>
        <dbReference type="ARBA" id="ARBA00005804"/>
    </source>
</evidence>
<dbReference type="Gene3D" id="3.40.50.300">
    <property type="entry name" value="P-loop containing nucleotide triphosphate hydrolases"/>
    <property type="match status" value="1"/>
</dbReference>
<evidence type="ECO:0000256" key="2">
    <source>
        <dbReference type="ARBA" id="ARBA00011356"/>
    </source>
</evidence>
<dbReference type="GO" id="GO:0003924">
    <property type="term" value="F:GTPase activity"/>
    <property type="evidence" value="ECO:0007669"/>
    <property type="project" value="InterPro"/>
</dbReference>
<dbReference type="SMART" id="SM00275">
    <property type="entry name" value="G_alpha"/>
    <property type="match status" value="1"/>
</dbReference>
<dbReference type="GO" id="GO:0031683">
    <property type="term" value="F:G-protein beta/gamma-subunit complex binding"/>
    <property type="evidence" value="ECO:0007669"/>
    <property type="project" value="InterPro"/>
</dbReference>
<keyword evidence="4 8" id="KW-0547">Nucleotide-binding</keyword>
<dbReference type="OrthoDB" id="5817230at2759"/>
<dbReference type="Pfam" id="PF00503">
    <property type="entry name" value="G-alpha"/>
    <property type="match status" value="1"/>
</dbReference>
<proteinExistence type="inferred from homology"/>
<evidence type="ECO:0000256" key="6">
    <source>
        <dbReference type="ARBA" id="ARBA00023134"/>
    </source>
</evidence>
<dbReference type="CDD" id="cd00066">
    <property type="entry name" value="G-alpha"/>
    <property type="match status" value="1"/>
</dbReference>
<dbReference type="FunFam" id="3.40.50.300:FF:002307">
    <property type="entry name" value="Guanine nucleotide-binding protein G(k) subunit alpha"/>
    <property type="match status" value="1"/>
</dbReference>
<dbReference type="SUPFAM" id="SSF52540">
    <property type="entry name" value="P-loop containing nucleoside triphosphate hydrolases"/>
    <property type="match status" value="1"/>
</dbReference>
<evidence type="ECO:0000313" key="10">
    <source>
        <dbReference type="EMBL" id="KAF2073131.1"/>
    </source>
</evidence>
<keyword evidence="7" id="KW-0807">Transducer</keyword>
<gene>
    <name evidence="10" type="ORF">CYY_005547</name>
</gene>
<dbReference type="GO" id="GO:0005834">
    <property type="term" value="C:heterotrimeric G-protein complex"/>
    <property type="evidence" value="ECO:0007669"/>
    <property type="project" value="TreeGrafter"/>
</dbReference>
<evidence type="ECO:0000256" key="4">
    <source>
        <dbReference type="ARBA" id="ARBA00022741"/>
    </source>
</evidence>
<dbReference type="Gene3D" id="1.10.400.10">
    <property type="entry name" value="GI Alpha 1, domain 2-like"/>
    <property type="match status" value="1"/>
</dbReference>
<dbReference type="SUPFAM" id="SSF47895">
    <property type="entry name" value="Transducin (alpha subunit), insertion domain"/>
    <property type="match status" value="1"/>
</dbReference>
<feature type="binding site" evidence="8">
    <location>
        <begin position="178"/>
        <end position="184"/>
    </location>
    <ligand>
        <name>GTP</name>
        <dbReference type="ChEBI" id="CHEBI:37565"/>
    </ligand>
</feature>
<feature type="binding site" evidence="8">
    <location>
        <begin position="203"/>
        <end position="207"/>
    </location>
    <ligand>
        <name>GTP</name>
        <dbReference type="ChEBI" id="CHEBI:37565"/>
    </ligand>
</feature>
<organism evidence="10 11">
    <name type="scientific">Polysphondylium violaceum</name>
    <dbReference type="NCBI Taxonomy" id="133409"/>
    <lineage>
        <taxon>Eukaryota</taxon>
        <taxon>Amoebozoa</taxon>
        <taxon>Evosea</taxon>
        <taxon>Eumycetozoa</taxon>
        <taxon>Dictyostelia</taxon>
        <taxon>Dictyosteliales</taxon>
        <taxon>Dictyosteliaceae</taxon>
        <taxon>Polysphondylium</taxon>
    </lineage>
</organism>
<feature type="binding site" evidence="8">
    <location>
        <begin position="272"/>
        <end position="275"/>
    </location>
    <ligand>
        <name>GTP</name>
        <dbReference type="ChEBI" id="CHEBI:37565"/>
    </ligand>
</feature>
<dbReference type="GO" id="GO:0046872">
    <property type="term" value="F:metal ion binding"/>
    <property type="evidence" value="ECO:0007669"/>
    <property type="project" value="UniProtKB-KW"/>
</dbReference>
<evidence type="ECO:0000256" key="8">
    <source>
        <dbReference type="PIRSR" id="PIRSR601019-1"/>
    </source>
</evidence>
<dbReference type="GO" id="GO:0007188">
    <property type="term" value="P:adenylate cyclase-modulating G protein-coupled receptor signaling pathway"/>
    <property type="evidence" value="ECO:0007669"/>
    <property type="project" value="TreeGrafter"/>
</dbReference>
<comment type="similarity">
    <text evidence="1">Belongs to the G-alpha family.</text>
</comment>
<dbReference type="EMBL" id="AJWJ01000224">
    <property type="protein sequence ID" value="KAF2073131.1"/>
    <property type="molecule type" value="Genomic_DNA"/>
</dbReference>
<comment type="subunit">
    <text evidence="2">G proteins are composed of 3 units; alpha, beta and gamma. The alpha chain contains the guanine nucleotide binding site.</text>
</comment>
<dbReference type="PANTHER" id="PTHR10218">
    <property type="entry name" value="GTP-BINDING PROTEIN ALPHA SUBUNIT"/>
    <property type="match status" value="1"/>
</dbReference>
<keyword evidence="6 8" id="KW-0342">GTP-binding</keyword>
<dbReference type="GO" id="GO:0005525">
    <property type="term" value="F:GTP binding"/>
    <property type="evidence" value="ECO:0007669"/>
    <property type="project" value="UniProtKB-KW"/>
</dbReference>
<dbReference type="GO" id="GO:0001664">
    <property type="term" value="F:G protein-coupled receptor binding"/>
    <property type="evidence" value="ECO:0007669"/>
    <property type="project" value="TreeGrafter"/>
</dbReference>
<dbReference type="PROSITE" id="PS51882">
    <property type="entry name" value="G_ALPHA"/>
    <property type="match status" value="1"/>
</dbReference>
<keyword evidence="3 9" id="KW-0479">Metal-binding</keyword>
<dbReference type="GO" id="GO:0032502">
    <property type="term" value="P:developmental process"/>
    <property type="evidence" value="ECO:0007669"/>
    <property type="project" value="UniProtKB-ARBA"/>
</dbReference>
<dbReference type="GO" id="GO:0141124">
    <property type="term" value="P:intracellular signaling cassette"/>
    <property type="evidence" value="ECO:0007669"/>
    <property type="project" value="UniProtKB-ARBA"/>
</dbReference>
<dbReference type="PANTHER" id="PTHR10218:SF302">
    <property type="entry name" value="GUANINE NUCLEOTIDE-BINDING PROTEIN ALPHA-5 SUBUNIT"/>
    <property type="match status" value="1"/>
</dbReference>
<dbReference type="InterPro" id="IPR011025">
    <property type="entry name" value="GproteinA_insert"/>
</dbReference>
<dbReference type="AlphaFoldDB" id="A0A8J4PTL3"/>
<evidence type="ECO:0000256" key="7">
    <source>
        <dbReference type="ARBA" id="ARBA00023224"/>
    </source>
</evidence>
<dbReference type="GO" id="GO:0005737">
    <property type="term" value="C:cytoplasm"/>
    <property type="evidence" value="ECO:0007669"/>
    <property type="project" value="TreeGrafter"/>
</dbReference>
<dbReference type="InterPro" id="IPR001019">
    <property type="entry name" value="Gprotein_alpha_su"/>
</dbReference>
<dbReference type="Proteomes" id="UP000695562">
    <property type="component" value="Unassembled WGS sequence"/>
</dbReference>
<evidence type="ECO:0000256" key="5">
    <source>
        <dbReference type="ARBA" id="ARBA00022842"/>
    </source>
</evidence>
<sequence length="357" mass="40014">MGNICGKAEMGSADEIKANQNINSMLKQARSRLEGEIKLLLLGAGESGKSTIAKQMKIIHLKGFTEEEKSSYKTIIYNNTVGSMRVLVNAAEELKIGISENNKEAASRITNDLGGDHFNGVLTSELAADIKALWADPGIQTAFSRSSEFQLNDSAAYYFDAIDRISKPDYVPSESDVLRSRTKTTGIIETEFQVQGTYFRMVDVGGQRSERKKWMHCFQEVTAVIFCVALSEYDLKLYEDDTTNRMQESLKLFKEICNTKWFANTAMILFLNKRDLFAEKITKSPLSVCFKDYDGAATYEACSEYIKQQFITQNENPKKLIYPHLTCATDTHNILVVFNAVKDIVLNITLGEAGMVL</sequence>
<comment type="caution">
    <text evidence="10">The sequence shown here is derived from an EMBL/GenBank/DDBJ whole genome shotgun (WGS) entry which is preliminary data.</text>
</comment>
<feature type="binding site" evidence="8">
    <location>
        <begin position="46"/>
        <end position="51"/>
    </location>
    <ligand>
        <name>GTP</name>
        <dbReference type="ChEBI" id="CHEBI:37565"/>
    </ligand>
</feature>
<feature type="binding site" evidence="8">
    <location>
        <begin position="153"/>
        <end position="154"/>
    </location>
    <ligand>
        <name>GTP</name>
        <dbReference type="ChEBI" id="CHEBI:37565"/>
    </ligand>
</feature>
<keyword evidence="5 9" id="KW-0460">Magnesium</keyword>
<dbReference type="FunFam" id="1.10.400.10:FF:000007">
    <property type="entry name" value="Guanine nucleotide-binding protein subunit alpha"/>
    <property type="match status" value="1"/>
</dbReference>
<dbReference type="GO" id="GO:0006935">
    <property type="term" value="P:chemotaxis"/>
    <property type="evidence" value="ECO:0007669"/>
    <property type="project" value="UniProtKB-ARBA"/>
</dbReference>
<dbReference type="InterPro" id="IPR027417">
    <property type="entry name" value="P-loop_NTPase"/>
</dbReference>
<evidence type="ECO:0000256" key="3">
    <source>
        <dbReference type="ARBA" id="ARBA00022723"/>
    </source>
</evidence>
<dbReference type="PRINTS" id="PR00318">
    <property type="entry name" value="GPROTEINA"/>
</dbReference>